<dbReference type="Proteomes" id="UP001152622">
    <property type="component" value="Chromosome 14"/>
</dbReference>
<sequence length="134" mass="14819">MSSWFHNTGLCFLPERSTAPDTLKEPPGFSRSPVLSTAQHSTAQHPRTRFILLTHALINVPLFVEGRQREKPSGKGAGDSKQGREPPPHLSAGLSLRAAPPERRTLWFRGLRFSLGSEPVTRWGGQVFSGCRFS</sequence>
<evidence type="ECO:0000256" key="1">
    <source>
        <dbReference type="SAM" id="MobiDB-lite"/>
    </source>
</evidence>
<protein>
    <submittedName>
        <fullName evidence="2">Uncharacterized protein</fullName>
    </submittedName>
</protein>
<dbReference type="AlphaFoldDB" id="A0A9Q1EP66"/>
<evidence type="ECO:0000313" key="3">
    <source>
        <dbReference type="Proteomes" id="UP001152622"/>
    </source>
</evidence>
<feature type="compositionally biased region" description="Polar residues" evidence="1">
    <location>
        <begin position="33"/>
        <end position="42"/>
    </location>
</feature>
<comment type="caution">
    <text evidence="2">The sequence shown here is derived from an EMBL/GenBank/DDBJ whole genome shotgun (WGS) entry which is preliminary data.</text>
</comment>
<dbReference type="EMBL" id="JAINUF010000014">
    <property type="protein sequence ID" value="KAJ8342443.1"/>
    <property type="molecule type" value="Genomic_DNA"/>
</dbReference>
<reference evidence="2" key="1">
    <citation type="journal article" date="2023" name="Science">
        <title>Genome structures resolve the early diversification of teleost fishes.</title>
        <authorList>
            <person name="Parey E."/>
            <person name="Louis A."/>
            <person name="Montfort J."/>
            <person name="Bouchez O."/>
            <person name="Roques C."/>
            <person name="Iampietro C."/>
            <person name="Lluch J."/>
            <person name="Castinel A."/>
            <person name="Donnadieu C."/>
            <person name="Desvignes T."/>
            <person name="Floi Bucao C."/>
            <person name="Jouanno E."/>
            <person name="Wen M."/>
            <person name="Mejri S."/>
            <person name="Dirks R."/>
            <person name="Jansen H."/>
            <person name="Henkel C."/>
            <person name="Chen W.J."/>
            <person name="Zahm M."/>
            <person name="Cabau C."/>
            <person name="Klopp C."/>
            <person name="Thompson A.W."/>
            <person name="Robinson-Rechavi M."/>
            <person name="Braasch I."/>
            <person name="Lecointre G."/>
            <person name="Bobe J."/>
            <person name="Postlethwait J.H."/>
            <person name="Berthelot C."/>
            <person name="Roest Crollius H."/>
            <person name="Guiguen Y."/>
        </authorList>
    </citation>
    <scope>NUCLEOTIDE SEQUENCE</scope>
    <source>
        <strain evidence="2">WJC10195</strain>
    </source>
</reference>
<evidence type="ECO:0000313" key="2">
    <source>
        <dbReference type="EMBL" id="KAJ8342443.1"/>
    </source>
</evidence>
<accession>A0A9Q1EP66</accession>
<gene>
    <name evidence="2" type="ORF">SKAU_G00323710</name>
</gene>
<proteinExistence type="predicted"/>
<organism evidence="2 3">
    <name type="scientific">Synaphobranchus kaupii</name>
    <name type="common">Kaup's arrowtooth eel</name>
    <dbReference type="NCBI Taxonomy" id="118154"/>
    <lineage>
        <taxon>Eukaryota</taxon>
        <taxon>Metazoa</taxon>
        <taxon>Chordata</taxon>
        <taxon>Craniata</taxon>
        <taxon>Vertebrata</taxon>
        <taxon>Euteleostomi</taxon>
        <taxon>Actinopterygii</taxon>
        <taxon>Neopterygii</taxon>
        <taxon>Teleostei</taxon>
        <taxon>Anguilliformes</taxon>
        <taxon>Synaphobranchidae</taxon>
        <taxon>Synaphobranchus</taxon>
    </lineage>
</organism>
<keyword evidence="3" id="KW-1185">Reference proteome</keyword>
<feature type="region of interest" description="Disordered" evidence="1">
    <location>
        <begin position="64"/>
        <end position="97"/>
    </location>
</feature>
<feature type="region of interest" description="Disordered" evidence="1">
    <location>
        <begin position="17"/>
        <end position="42"/>
    </location>
</feature>
<name>A0A9Q1EP66_SYNKA</name>